<dbReference type="AlphaFoldDB" id="A0ABD1FA25"/>
<reference evidence="2 3" key="1">
    <citation type="submission" date="2024-05" db="EMBL/GenBank/DDBJ databases">
        <title>Genetic variation in Jamaican populations of the coffee berry borer (Hypothenemus hampei).</title>
        <authorList>
            <person name="Errbii M."/>
            <person name="Myrie A."/>
        </authorList>
    </citation>
    <scope>NUCLEOTIDE SEQUENCE [LARGE SCALE GENOMIC DNA]</scope>
    <source>
        <strain evidence="2">JA-Hopewell-2020-01-JO</strain>
        <tissue evidence="2">Whole body</tissue>
    </source>
</reference>
<evidence type="ECO:0000313" key="3">
    <source>
        <dbReference type="Proteomes" id="UP001566132"/>
    </source>
</evidence>
<gene>
    <name evidence="2" type="ORF">ABEB36_002786</name>
</gene>
<comment type="caution">
    <text evidence="2">The sequence shown here is derived from an EMBL/GenBank/DDBJ whole genome shotgun (WGS) entry which is preliminary data.</text>
</comment>
<feature type="region of interest" description="Disordered" evidence="1">
    <location>
        <begin position="41"/>
        <end position="63"/>
    </location>
</feature>
<proteinExistence type="predicted"/>
<accession>A0ABD1FA25</accession>
<protein>
    <recommendedName>
        <fullName evidence="4">C-myc</fullName>
    </recommendedName>
</protein>
<feature type="non-terminal residue" evidence="2">
    <location>
        <position position="1"/>
    </location>
</feature>
<evidence type="ECO:0000256" key="1">
    <source>
        <dbReference type="SAM" id="MobiDB-lite"/>
    </source>
</evidence>
<organism evidence="2 3">
    <name type="scientific">Hypothenemus hampei</name>
    <name type="common">Coffee berry borer</name>
    <dbReference type="NCBI Taxonomy" id="57062"/>
    <lineage>
        <taxon>Eukaryota</taxon>
        <taxon>Metazoa</taxon>
        <taxon>Ecdysozoa</taxon>
        <taxon>Arthropoda</taxon>
        <taxon>Hexapoda</taxon>
        <taxon>Insecta</taxon>
        <taxon>Pterygota</taxon>
        <taxon>Neoptera</taxon>
        <taxon>Endopterygota</taxon>
        <taxon>Coleoptera</taxon>
        <taxon>Polyphaga</taxon>
        <taxon>Cucujiformia</taxon>
        <taxon>Curculionidae</taxon>
        <taxon>Scolytinae</taxon>
        <taxon>Hypothenemus</taxon>
    </lineage>
</organism>
<name>A0ABD1FA25_HYPHA</name>
<evidence type="ECO:0008006" key="4">
    <source>
        <dbReference type="Google" id="ProtNLM"/>
    </source>
</evidence>
<sequence length="63" mass="7063">CPSPVISEISPSHSYRQPNHNLFVVHRKKKKQMQQAYNELISDRSDIDTPSRLPAENASASTG</sequence>
<evidence type="ECO:0000313" key="2">
    <source>
        <dbReference type="EMBL" id="KAL1513367.1"/>
    </source>
</evidence>
<dbReference type="EMBL" id="JBDJPC010000002">
    <property type="protein sequence ID" value="KAL1513367.1"/>
    <property type="molecule type" value="Genomic_DNA"/>
</dbReference>
<keyword evidence="3" id="KW-1185">Reference proteome</keyword>
<dbReference type="Proteomes" id="UP001566132">
    <property type="component" value="Unassembled WGS sequence"/>
</dbReference>